<accession>A0A9N9MVW3</accession>
<name>A0A9N9MVW3_9CUCU</name>
<gene>
    <name evidence="2" type="ORF">CEUTPL_LOCUS10231</name>
</gene>
<feature type="compositionally biased region" description="Basic and acidic residues" evidence="1">
    <location>
        <begin position="540"/>
        <end position="550"/>
    </location>
</feature>
<dbReference type="EMBL" id="OU892281">
    <property type="protein sequence ID" value="CAG9769729.1"/>
    <property type="molecule type" value="Genomic_DNA"/>
</dbReference>
<keyword evidence="3" id="KW-1185">Reference proteome</keyword>
<organism evidence="2 3">
    <name type="scientific">Ceutorhynchus assimilis</name>
    <name type="common">cabbage seed weevil</name>
    <dbReference type="NCBI Taxonomy" id="467358"/>
    <lineage>
        <taxon>Eukaryota</taxon>
        <taxon>Metazoa</taxon>
        <taxon>Ecdysozoa</taxon>
        <taxon>Arthropoda</taxon>
        <taxon>Hexapoda</taxon>
        <taxon>Insecta</taxon>
        <taxon>Pterygota</taxon>
        <taxon>Neoptera</taxon>
        <taxon>Endopterygota</taxon>
        <taxon>Coleoptera</taxon>
        <taxon>Polyphaga</taxon>
        <taxon>Cucujiformia</taxon>
        <taxon>Curculionidae</taxon>
        <taxon>Ceutorhynchinae</taxon>
        <taxon>Ceutorhynchus</taxon>
    </lineage>
</organism>
<reference evidence="2" key="1">
    <citation type="submission" date="2022-01" db="EMBL/GenBank/DDBJ databases">
        <authorList>
            <person name="King R."/>
        </authorList>
    </citation>
    <scope>NUCLEOTIDE SEQUENCE</scope>
</reference>
<evidence type="ECO:0000313" key="2">
    <source>
        <dbReference type="EMBL" id="CAG9769729.1"/>
    </source>
</evidence>
<dbReference type="PANTHER" id="PTHR10773:SF19">
    <property type="match status" value="1"/>
</dbReference>
<feature type="compositionally biased region" description="Acidic residues" evidence="1">
    <location>
        <begin position="529"/>
        <end position="539"/>
    </location>
</feature>
<dbReference type="AlphaFoldDB" id="A0A9N9MVW3"/>
<proteinExistence type="predicted"/>
<evidence type="ECO:0000313" key="3">
    <source>
        <dbReference type="Proteomes" id="UP001152799"/>
    </source>
</evidence>
<dbReference type="OrthoDB" id="6781428at2759"/>
<dbReference type="Proteomes" id="UP001152799">
    <property type="component" value="Chromosome 5"/>
</dbReference>
<protein>
    <submittedName>
        <fullName evidence="2">Uncharacterized protein</fullName>
    </submittedName>
</protein>
<evidence type="ECO:0000256" key="1">
    <source>
        <dbReference type="SAM" id="MobiDB-lite"/>
    </source>
</evidence>
<dbReference type="PANTHER" id="PTHR10773">
    <property type="entry name" value="DNA-DIRECTED RNA POLYMERASES I, II, AND III SUBUNIT RPABC2"/>
    <property type="match status" value="1"/>
</dbReference>
<sequence length="550" mass="64192">MEPLGTFGASYLLEAEIDYELSLRNCSVTKTAKEKKTILSRLLARERDNRKSLLVEGAYKYDFNTEKAAIEKSLSSIVDLIALFEGTTRDPLFARIRSRLNQVSGRVIRLPVKDYDPVGTEPRVRSAEVVAYRQDTYATCLQLEAEVLEKAETQRCPSPLPQSFQVPPSFNMNRGKRRKIHIDNWKQNVRKRRRDSGDPYVSSRNVPKEALKRQEEIRIKGTEHIICRQAFCSIHGITRHRTNRIGLTLKEKNSAPLDMRGKNNNRPNKIPQNIIAAIDNHILSFPKRSSHYSREKNEGQTYLSSDLNIFKMRKLYLEKYEPDVSEKLKRGEQCHPKVTYDFYFRHFRENYNISFGSPRSDTCQTCDRLENSIAAEQDREAKDVLQIVKAVHIRKAEVFYTSMKEKTQLAKTDETVEVLFNQRIKNITQVIHQYPEPGHSFLPCDRSFGLIEKEKRRIERVYVHAEWKELVRKTSKKFRVIDVTQDLIMDFTEHFEPMFKATFTSQKEAYQDYYKSIFGKEPEQQPPEELVEAQEEPLEDASHESDSSFM</sequence>
<feature type="region of interest" description="Disordered" evidence="1">
    <location>
        <begin position="516"/>
        <end position="550"/>
    </location>
</feature>